<dbReference type="InterPro" id="IPR011051">
    <property type="entry name" value="RmlC_Cupin_sf"/>
</dbReference>
<sequence>MDAEAPDFRLDLELFLEDIALSFDTHGGRSAAVVWPQGEASVVQALVDAHGRSEVPVGDTAHVVARKFGELVNRQVCVAYRTVRAGDADEERHIAADVFVVMLQGVVEVRLAPLGTRWPARVGQFQHRLLAGEVLYIPAGFSCAVFGQRSVALLMELVLDD</sequence>
<comment type="caution">
    <text evidence="1">The sequence shown here is derived from an EMBL/GenBank/DDBJ whole genome shotgun (WGS) entry which is preliminary data.</text>
</comment>
<reference evidence="1" key="2">
    <citation type="submission" date="2020-09" db="EMBL/GenBank/DDBJ databases">
        <authorList>
            <person name="Sun Q."/>
            <person name="Zhou Y."/>
        </authorList>
    </citation>
    <scope>NUCLEOTIDE SEQUENCE</scope>
    <source>
        <strain evidence="1">CGMCC 4.7110</strain>
    </source>
</reference>
<gene>
    <name evidence="1" type="ORF">GCM10011578_091680</name>
</gene>
<organism evidence="1 2">
    <name type="scientific">Streptomyces fuscichromogenes</name>
    <dbReference type="NCBI Taxonomy" id="1324013"/>
    <lineage>
        <taxon>Bacteria</taxon>
        <taxon>Bacillati</taxon>
        <taxon>Actinomycetota</taxon>
        <taxon>Actinomycetes</taxon>
        <taxon>Kitasatosporales</taxon>
        <taxon>Streptomycetaceae</taxon>
        <taxon>Streptomyces</taxon>
    </lineage>
</organism>
<evidence type="ECO:0000313" key="1">
    <source>
        <dbReference type="EMBL" id="GGN42393.1"/>
    </source>
</evidence>
<dbReference type="EMBL" id="BMML01000036">
    <property type="protein sequence ID" value="GGN42393.1"/>
    <property type="molecule type" value="Genomic_DNA"/>
</dbReference>
<dbReference type="Proteomes" id="UP000653411">
    <property type="component" value="Unassembled WGS sequence"/>
</dbReference>
<keyword evidence="2" id="KW-1185">Reference proteome</keyword>
<proteinExistence type="predicted"/>
<dbReference type="RefSeq" id="WP_189268890.1">
    <property type="nucleotide sequence ID" value="NZ_BMML01000036.1"/>
</dbReference>
<evidence type="ECO:0000313" key="2">
    <source>
        <dbReference type="Proteomes" id="UP000653411"/>
    </source>
</evidence>
<protein>
    <submittedName>
        <fullName evidence="1">Uncharacterized protein</fullName>
    </submittedName>
</protein>
<reference evidence="1" key="1">
    <citation type="journal article" date="2014" name="Int. J. Syst. Evol. Microbiol.">
        <title>Complete genome sequence of Corynebacterium casei LMG S-19264T (=DSM 44701T), isolated from a smear-ripened cheese.</title>
        <authorList>
            <consortium name="US DOE Joint Genome Institute (JGI-PGF)"/>
            <person name="Walter F."/>
            <person name="Albersmeier A."/>
            <person name="Kalinowski J."/>
            <person name="Ruckert C."/>
        </authorList>
    </citation>
    <scope>NUCLEOTIDE SEQUENCE</scope>
    <source>
        <strain evidence="1">CGMCC 4.7110</strain>
    </source>
</reference>
<dbReference type="SUPFAM" id="SSF51182">
    <property type="entry name" value="RmlC-like cupins"/>
    <property type="match status" value="1"/>
</dbReference>
<dbReference type="AlphaFoldDB" id="A0A917XMY6"/>
<name>A0A917XMY6_9ACTN</name>
<accession>A0A917XMY6</accession>